<organism evidence="2 3">
    <name type="scientific">Vibrio quintilis</name>
    <dbReference type="NCBI Taxonomy" id="1117707"/>
    <lineage>
        <taxon>Bacteria</taxon>
        <taxon>Pseudomonadati</taxon>
        <taxon>Pseudomonadota</taxon>
        <taxon>Gammaproteobacteria</taxon>
        <taxon>Vibrionales</taxon>
        <taxon>Vibrionaceae</taxon>
        <taxon>Vibrio</taxon>
    </lineage>
</organism>
<evidence type="ECO:0000313" key="2">
    <source>
        <dbReference type="EMBL" id="SHO57504.1"/>
    </source>
</evidence>
<keyword evidence="1" id="KW-1133">Transmembrane helix</keyword>
<feature type="transmembrane region" description="Helical" evidence="1">
    <location>
        <begin position="6"/>
        <end position="24"/>
    </location>
</feature>
<evidence type="ECO:0000313" key="3">
    <source>
        <dbReference type="Proteomes" id="UP000184600"/>
    </source>
</evidence>
<gene>
    <name evidence="2" type="ORF">VQ7734_03274</name>
</gene>
<name>A0A1M7YY36_9VIBR</name>
<proteinExistence type="predicted"/>
<dbReference type="Proteomes" id="UP000184600">
    <property type="component" value="Unassembled WGS sequence"/>
</dbReference>
<sequence length="29" mass="3434">MKMLALYFGLCALFLFGYWIYHLFKDGDG</sequence>
<keyword evidence="1" id="KW-0812">Transmembrane</keyword>
<keyword evidence="3" id="KW-1185">Reference proteome</keyword>
<accession>A0A1M7YY36</accession>
<keyword evidence="1" id="KW-0472">Membrane</keyword>
<reference evidence="3" key="1">
    <citation type="submission" date="2016-12" db="EMBL/GenBank/DDBJ databases">
        <authorList>
            <person name="Rodrigo-Torres L."/>
            <person name="Arahal R.D."/>
            <person name="Lucena T."/>
        </authorList>
    </citation>
    <scope>NUCLEOTIDE SEQUENCE [LARGE SCALE GENOMIC DNA]</scope>
</reference>
<dbReference type="AlphaFoldDB" id="A0A1M7YY36"/>
<protein>
    <submittedName>
        <fullName evidence="2">Uncharacterized protein</fullName>
    </submittedName>
</protein>
<evidence type="ECO:0000256" key="1">
    <source>
        <dbReference type="SAM" id="Phobius"/>
    </source>
</evidence>
<dbReference type="EMBL" id="FRFG01000041">
    <property type="protein sequence ID" value="SHO57504.1"/>
    <property type="molecule type" value="Genomic_DNA"/>
</dbReference>